<feature type="transmembrane region" description="Helical" evidence="1">
    <location>
        <begin position="610"/>
        <end position="632"/>
    </location>
</feature>
<dbReference type="InParanoid" id="A0A024GTR3"/>
<reference evidence="3 4" key="1">
    <citation type="submission" date="2012-05" db="EMBL/GenBank/DDBJ databases">
        <title>Recombination and specialization in a pathogen metapopulation.</title>
        <authorList>
            <person name="Gardiner A."/>
            <person name="Kemen E."/>
            <person name="Schultz-Larsen T."/>
            <person name="MacLean D."/>
            <person name="Van Oosterhout C."/>
            <person name="Jones J.D.G."/>
        </authorList>
    </citation>
    <scope>NUCLEOTIDE SEQUENCE [LARGE SCALE GENOMIC DNA]</scope>
    <source>
        <strain evidence="3 4">Ac Nc2</strain>
    </source>
</reference>
<feature type="chain" id="PRO_5001529756" evidence="2">
    <location>
        <begin position="22"/>
        <end position="737"/>
    </location>
</feature>
<dbReference type="OrthoDB" id="166207at2759"/>
<feature type="transmembrane region" description="Helical" evidence="1">
    <location>
        <begin position="79"/>
        <end position="101"/>
    </location>
</feature>
<proteinExistence type="predicted"/>
<comment type="caution">
    <text evidence="3">The sequence shown here is derived from an EMBL/GenBank/DDBJ whole genome shotgun (WGS) entry which is preliminary data.</text>
</comment>
<name>A0A024GTR3_9STRA</name>
<sequence length="737" mass="85929">MRGNWFFVAVFSLAAVQRIRTHEDAMQIIGPEIVEDFSYFHATSKPLENLQVSVADYSFQKMSQQVAIEIPNKAMQHRIILLSAIVFFSLLAVSITVYKFVQRHMDQKFEQNFILECFKSNDNSKDSCQHALPASPRTKSILGIHSRYIQFTRESQDICSMTSALVFCADTMSLQTSSKLERTLPELVQEILELRTKGFIVRSALSDIDMKQLNVQIKQHIRTVTDMLKCLDNEITKLYDMMHKINKTIESQIRNGTIQFQDEKAWQNLLQSIQWNSGDSKPDILNLKFISKSYETLKEQEQLTSSLNRMMERLHTEKNGLIQKDQMDDAKGQCGQTLDGRRHSIVTLTTHKLQNLVDRAEDLQLTHLDEVIQAQELMQHIKYEQLCTALCHKESSSNDTVVTLKNYFIALGAKESDAVLKAGEIHANRSNTLLLVSTLRTMFEEWRKYDLKKMEGRRRRDELRQVQRREVLGTKFRLRRELLQEKIQLQQETHQKQLKAERERKFYEQVQLEKEELIVHVRRLTNWITKMDVMIVLLAIFLVFSDKILHYVQIDMACKSESNSVFGWTQSFNPFSTLKCYVWNTIQITGLIFCMVFILFVCTQFSALKYLFPFILVGVMYHMRMVWLNMLLRSPLILLIHFGNQHVCSRIKKYITSMKIDYVESTDPFPQRVRPQLKKTVQVLLYCIFPLMSCIVTSQLSMIIACDHPQECAKATWNFACSTAYEVIELGKKAYDL</sequence>
<evidence type="ECO:0000313" key="4">
    <source>
        <dbReference type="Proteomes" id="UP000053237"/>
    </source>
</evidence>
<evidence type="ECO:0000256" key="2">
    <source>
        <dbReference type="SAM" id="SignalP"/>
    </source>
</evidence>
<feature type="transmembrane region" description="Helical" evidence="1">
    <location>
        <begin position="524"/>
        <end position="544"/>
    </location>
</feature>
<feature type="transmembrane region" description="Helical" evidence="1">
    <location>
        <begin position="581"/>
        <end position="603"/>
    </location>
</feature>
<keyword evidence="4" id="KW-1185">Reference proteome</keyword>
<gene>
    <name evidence="3" type="ORF">BN9_111640</name>
</gene>
<dbReference type="Proteomes" id="UP000053237">
    <property type="component" value="Unassembled WGS sequence"/>
</dbReference>
<keyword evidence="2" id="KW-0732">Signal</keyword>
<keyword evidence="1" id="KW-0472">Membrane</keyword>
<evidence type="ECO:0000256" key="1">
    <source>
        <dbReference type="SAM" id="Phobius"/>
    </source>
</evidence>
<keyword evidence="1" id="KW-1133">Transmembrane helix</keyword>
<keyword evidence="1" id="KW-0812">Transmembrane</keyword>
<evidence type="ECO:0000313" key="3">
    <source>
        <dbReference type="EMBL" id="CCI49754.1"/>
    </source>
</evidence>
<accession>A0A024GTR3</accession>
<feature type="signal peptide" evidence="2">
    <location>
        <begin position="1"/>
        <end position="21"/>
    </location>
</feature>
<protein>
    <submittedName>
        <fullName evidence="3">Uncharacterized protein</fullName>
    </submittedName>
</protein>
<organism evidence="3 4">
    <name type="scientific">Albugo candida</name>
    <dbReference type="NCBI Taxonomy" id="65357"/>
    <lineage>
        <taxon>Eukaryota</taxon>
        <taxon>Sar</taxon>
        <taxon>Stramenopiles</taxon>
        <taxon>Oomycota</taxon>
        <taxon>Peronosporomycetes</taxon>
        <taxon>Albuginales</taxon>
        <taxon>Albuginaceae</taxon>
        <taxon>Albugo</taxon>
    </lineage>
</organism>
<dbReference type="AlphaFoldDB" id="A0A024GTR3"/>
<dbReference type="EMBL" id="CAIX01000337">
    <property type="protein sequence ID" value="CCI49754.1"/>
    <property type="molecule type" value="Genomic_DNA"/>
</dbReference>